<accession>A0A6J5SY09</accession>
<protein>
    <submittedName>
        <fullName evidence="1">Uncharacterized protein</fullName>
    </submittedName>
</protein>
<gene>
    <name evidence="1" type="ORF">UFOVP1615_50</name>
</gene>
<evidence type="ECO:0000313" key="1">
    <source>
        <dbReference type="EMBL" id="CAB4219584.1"/>
    </source>
</evidence>
<organism evidence="1">
    <name type="scientific">uncultured Caudovirales phage</name>
    <dbReference type="NCBI Taxonomy" id="2100421"/>
    <lineage>
        <taxon>Viruses</taxon>
        <taxon>Duplodnaviria</taxon>
        <taxon>Heunggongvirae</taxon>
        <taxon>Uroviricota</taxon>
        <taxon>Caudoviricetes</taxon>
        <taxon>Peduoviridae</taxon>
        <taxon>Maltschvirus</taxon>
        <taxon>Maltschvirus maltsch</taxon>
    </lineage>
</organism>
<proteinExistence type="predicted"/>
<sequence length="92" mass="10529">MNKAQTIILIDRTSRDFVLLMGDTDLFDKYQVELHAMLGNFKSTAVGCGCVRPSSCGSCRTIVEDEIHWQEKMEDLLDEARDEYNNSDIDEH</sequence>
<reference evidence="1" key="1">
    <citation type="submission" date="2020-05" db="EMBL/GenBank/DDBJ databases">
        <authorList>
            <person name="Chiriac C."/>
            <person name="Salcher M."/>
            <person name="Ghai R."/>
            <person name="Kavagutti S V."/>
        </authorList>
    </citation>
    <scope>NUCLEOTIDE SEQUENCE</scope>
</reference>
<dbReference type="EMBL" id="LR797481">
    <property type="protein sequence ID" value="CAB4219584.1"/>
    <property type="molecule type" value="Genomic_DNA"/>
</dbReference>
<name>A0A6J5SY09_9CAUD</name>